<accession>A0A5J9SF57</accession>
<dbReference type="Gramene" id="TVT97522">
    <property type="protein sequence ID" value="TVT97522"/>
    <property type="gene ID" value="EJB05_57226"/>
</dbReference>
<feature type="compositionally biased region" description="Basic and acidic residues" evidence="1">
    <location>
        <begin position="31"/>
        <end position="41"/>
    </location>
</feature>
<organism evidence="2 3">
    <name type="scientific">Eragrostis curvula</name>
    <name type="common">weeping love grass</name>
    <dbReference type="NCBI Taxonomy" id="38414"/>
    <lineage>
        <taxon>Eukaryota</taxon>
        <taxon>Viridiplantae</taxon>
        <taxon>Streptophyta</taxon>
        <taxon>Embryophyta</taxon>
        <taxon>Tracheophyta</taxon>
        <taxon>Spermatophyta</taxon>
        <taxon>Magnoliopsida</taxon>
        <taxon>Liliopsida</taxon>
        <taxon>Poales</taxon>
        <taxon>Poaceae</taxon>
        <taxon>PACMAD clade</taxon>
        <taxon>Chloridoideae</taxon>
        <taxon>Eragrostideae</taxon>
        <taxon>Eragrostidinae</taxon>
        <taxon>Eragrostis</taxon>
    </lineage>
</organism>
<gene>
    <name evidence="2" type="ORF">EJB05_57226</name>
</gene>
<feature type="region of interest" description="Disordered" evidence="1">
    <location>
        <begin position="148"/>
        <end position="171"/>
    </location>
</feature>
<evidence type="ECO:0000313" key="2">
    <source>
        <dbReference type="EMBL" id="TVT97522.1"/>
    </source>
</evidence>
<reference evidence="2 3" key="1">
    <citation type="journal article" date="2019" name="Sci. Rep.">
        <title>A high-quality genome of Eragrostis curvula grass provides insights into Poaceae evolution and supports new strategies to enhance forage quality.</title>
        <authorList>
            <person name="Carballo J."/>
            <person name="Santos B.A.C.M."/>
            <person name="Zappacosta D."/>
            <person name="Garbus I."/>
            <person name="Selva J.P."/>
            <person name="Gallo C.A."/>
            <person name="Diaz A."/>
            <person name="Albertini E."/>
            <person name="Caccamo M."/>
            <person name="Echenique V."/>
        </authorList>
    </citation>
    <scope>NUCLEOTIDE SEQUENCE [LARGE SCALE GENOMIC DNA]</scope>
    <source>
        <strain evidence="3">cv. Victoria</strain>
        <tissue evidence="2">Leaf</tissue>
    </source>
</reference>
<dbReference type="EMBL" id="RWGY01000987">
    <property type="protein sequence ID" value="TVT97522.1"/>
    <property type="molecule type" value="Genomic_DNA"/>
</dbReference>
<feature type="non-terminal residue" evidence="2">
    <location>
        <position position="1"/>
    </location>
</feature>
<comment type="caution">
    <text evidence="2">The sequence shown here is derived from an EMBL/GenBank/DDBJ whole genome shotgun (WGS) entry which is preliminary data.</text>
</comment>
<keyword evidence="3" id="KW-1185">Reference proteome</keyword>
<proteinExistence type="predicted"/>
<dbReference type="AlphaFoldDB" id="A0A5J9SF57"/>
<feature type="compositionally biased region" description="Basic and acidic residues" evidence="1">
    <location>
        <begin position="149"/>
        <end position="163"/>
    </location>
</feature>
<name>A0A5J9SF57_9POAL</name>
<evidence type="ECO:0000256" key="1">
    <source>
        <dbReference type="SAM" id="MobiDB-lite"/>
    </source>
</evidence>
<dbReference type="Proteomes" id="UP000324897">
    <property type="component" value="Unassembled WGS sequence"/>
</dbReference>
<sequence>TERRRHWLRFRAAWRSRRPSSLPLRPGKPIPIEHRSARELADPSTSSIRDAFFPVSESSASQDHTKTAPAILDTPPSPHPAPDERQEHTPVITVRSIMVRAIEYVAEPREEYFDDKNHKLNFSLGDVKINGEPLVRRVLSQEQLAPGSIRDKIPKDPKLEPEKLYGPYSSRYPQTSFKPDSIHKIIKMTLELRSNGIKDPCLLPD</sequence>
<evidence type="ECO:0000313" key="3">
    <source>
        <dbReference type="Proteomes" id="UP000324897"/>
    </source>
</evidence>
<protein>
    <submittedName>
        <fullName evidence="2">Uncharacterized protein</fullName>
    </submittedName>
</protein>
<feature type="region of interest" description="Disordered" evidence="1">
    <location>
        <begin position="18"/>
        <end position="87"/>
    </location>
</feature>
<feature type="non-terminal residue" evidence="2">
    <location>
        <position position="205"/>
    </location>
</feature>